<keyword evidence="1 6" id="KW-0645">Protease</keyword>
<dbReference type="PANTHER" id="PTHR34978">
    <property type="entry name" value="POSSIBLE SENSOR-TRANSDUCER PROTEIN BLAR"/>
    <property type="match status" value="1"/>
</dbReference>
<evidence type="ECO:0000259" key="8">
    <source>
        <dbReference type="Pfam" id="PF01435"/>
    </source>
</evidence>
<keyword evidence="3 6" id="KW-0378">Hydrolase</keyword>
<dbReference type="GO" id="GO:0004222">
    <property type="term" value="F:metalloendopeptidase activity"/>
    <property type="evidence" value="ECO:0007669"/>
    <property type="project" value="InterPro"/>
</dbReference>
<dbReference type="Proteomes" id="UP000655443">
    <property type="component" value="Unassembled WGS sequence"/>
</dbReference>
<keyword evidence="5 6" id="KW-0482">Metalloprotease</keyword>
<keyword evidence="10" id="KW-1185">Reference proteome</keyword>
<dbReference type="PANTHER" id="PTHR34978:SF3">
    <property type="entry name" value="SLR0241 PROTEIN"/>
    <property type="match status" value="1"/>
</dbReference>
<feature type="transmembrane region" description="Helical" evidence="7">
    <location>
        <begin position="280"/>
        <end position="299"/>
    </location>
</feature>
<comment type="similarity">
    <text evidence="6">Belongs to the peptidase M48 family.</text>
</comment>
<dbReference type="InterPro" id="IPR052173">
    <property type="entry name" value="Beta-lactam_resp_regulator"/>
</dbReference>
<dbReference type="AlphaFoldDB" id="A0A919D689"/>
<dbReference type="InterPro" id="IPR001915">
    <property type="entry name" value="Peptidase_M48"/>
</dbReference>
<evidence type="ECO:0000256" key="4">
    <source>
        <dbReference type="ARBA" id="ARBA00022833"/>
    </source>
</evidence>
<evidence type="ECO:0000256" key="1">
    <source>
        <dbReference type="ARBA" id="ARBA00022670"/>
    </source>
</evidence>
<dbReference type="CDD" id="cd07326">
    <property type="entry name" value="M56_BlaR1_MecR1_like"/>
    <property type="match status" value="1"/>
</dbReference>
<keyword evidence="2" id="KW-0479">Metal-binding</keyword>
<dbReference type="GO" id="GO:0006508">
    <property type="term" value="P:proteolysis"/>
    <property type="evidence" value="ECO:0007669"/>
    <property type="project" value="UniProtKB-KW"/>
</dbReference>
<dbReference type="GO" id="GO:0046872">
    <property type="term" value="F:metal ion binding"/>
    <property type="evidence" value="ECO:0007669"/>
    <property type="project" value="UniProtKB-KW"/>
</dbReference>
<dbReference type="RefSeq" id="WP_189957262.1">
    <property type="nucleotide sequence ID" value="NZ_BMVG01000023.1"/>
</dbReference>
<evidence type="ECO:0000256" key="5">
    <source>
        <dbReference type="ARBA" id="ARBA00023049"/>
    </source>
</evidence>
<gene>
    <name evidence="9" type="ORF">GCM10010339_65700</name>
</gene>
<dbReference type="Pfam" id="PF01435">
    <property type="entry name" value="Peptidase_M48"/>
    <property type="match status" value="1"/>
</dbReference>
<sequence length="302" mass="32000">MITAVGLAGYAVLVGVTVPPRLARARWAHRAPGLAVLAWQGLMATFVVAGALSVYHLAMTDHHVHDGLAGLFAACALGADDPSAGEHLPAVGEALVIAAPLVVVLLPAGSLAGYAWRARRARDRQLDLLALVGEPAPEYGATIVDHGVPAVYCLGGRRAHVVVTRGAVDVLTEEQLRAVLEHERAHVEGRHHVVKMLVDAFSYAFRGLPLARHAKEQTYLLLEMVADDRALRHHSRDALATAMYEVAAGRAPQAALGASGSDVVVRLRRVLTPHPRPHRAAWLGIVLASVTAPVLPLLVTCG</sequence>
<evidence type="ECO:0000313" key="10">
    <source>
        <dbReference type="Proteomes" id="UP000655443"/>
    </source>
</evidence>
<evidence type="ECO:0000256" key="6">
    <source>
        <dbReference type="RuleBase" id="RU003983"/>
    </source>
</evidence>
<evidence type="ECO:0000313" key="9">
    <source>
        <dbReference type="EMBL" id="GHE10255.1"/>
    </source>
</evidence>
<organism evidence="9 10">
    <name type="scientific">Streptomyces alanosinicus</name>
    <dbReference type="NCBI Taxonomy" id="68171"/>
    <lineage>
        <taxon>Bacteria</taxon>
        <taxon>Bacillati</taxon>
        <taxon>Actinomycetota</taxon>
        <taxon>Actinomycetes</taxon>
        <taxon>Kitasatosporales</taxon>
        <taxon>Streptomycetaceae</taxon>
        <taxon>Streptomyces</taxon>
    </lineage>
</organism>
<feature type="domain" description="Peptidase M48" evidence="8">
    <location>
        <begin position="118"/>
        <end position="199"/>
    </location>
</feature>
<dbReference type="EMBL" id="BMVG01000023">
    <property type="protein sequence ID" value="GHE10255.1"/>
    <property type="molecule type" value="Genomic_DNA"/>
</dbReference>
<protein>
    <recommendedName>
        <fullName evidence="8">Peptidase M48 domain-containing protein</fullName>
    </recommendedName>
</protein>
<keyword evidence="7" id="KW-0812">Transmembrane</keyword>
<reference evidence="9" key="1">
    <citation type="journal article" date="2014" name="Int. J. Syst. Evol. Microbiol.">
        <title>Complete genome sequence of Corynebacterium casei LMG S-19264T (=DSM 44701T), isolated from a smear-ripened cheese.</title>
        <authorList>
            <consortium name="US DOE Joint Genome Institute (JGI-PGF)"/>
            <person name="Walter F."/>
            <person name="Albersmeier A."/>
            <person name="Kalinowski J."/>
            <person name="Ruckert C."/>
        </authorList>
    </citation>
    <scope>NUCLEOTIDE SEQUENCE</scope>
    <source>
        <strain evidence="9">JCM 4714</strain>
    </source>
</reference>
<proteinExistence type="inferred from homology"/>
<name>A0A919D689_9ACTN</name>
<reference evidence="9" key="2">
    <citation type="submission" date="2020-09" db="EMBL/GenBank/DDBJ databases">
        <authorList>
            <person name="Sun Q."/>
            <person name="Ohkuma M."/>
        </authorList>
    </citation>
    <scope>NUCLEOTIDE SEQUENCE</scope>
    <source>
        <strain evidence="9">JCM 4714</strain>
    </source>
</reference>
<feature type="transmembrane region" description="Helical" evidence="7">
    <location>
        <begin position="34"/>
        <end position="58"/>
    </location>
</feature>
<evidence type="ECO:0000256" key="2">
    <source>
        <dbReference type="ARBA" id="ARBA00022723"/>
    </source>
</evidence>
<comment type="cofactor">
    <cofactor evidence="6">
        <name>Zn(2+)</name>
        <dbReference type="ChEBI" id="CHEBI:29105"/>
    </cofactor>
    <text evidence="6">Binds 1 zinc ion per subunit.</text>
</comment>
<keyword evidence="4 6" id="KW-0862">Zinc</keyword>
<comment type="caution">
    <text evidence="9">The sequence shown here is derived from an EMBL/GenBank/DDBJ whole genome shotgun (WGS) entry which is preliminary data.</text>
</comment>
<accession>A0A919D689</accession>
<keyword evidence="7" id="KW-0472">Membrane</keyword>
<evidence type="ECO:0000256" key="3">
    <source>
        <dbReference type="ARBA" id="ARBA00022801"/>
    </source>
</evidence>
<evidence type="ECO:0000256" key="7">
    <source>
        <dbReference type="SAM" id="Phobius"/>
    </source>
</evidence>
<feature type="transmembrane region" description="Helical" evidence="7">
    <location>
        <begin position="94"/>
        <end position="116"/>
    </location>
</feature>
<dbReference type="Gene3D" id="3.30.2010.10">
    <property type="entry name" value="Metalloproteases ('zincins'), catalytic domain"/>
    <property type="match status" value="1"/>
</dbReference>
<keyword evidence="7" id="KW-1133">Transmembrane helix</keyword>